<accession>A0A660L1Y7</accession>
<evidence type="ECO:0000256" key="1">
    <source>
        <dbReference type="SAM" id="Phobius"/>
    </source>
</evidence>
<keyword evidence="1" id="KW-0812">Transmembrane</keyword>
<keyword evidence="1" id="KW-1133">Transmembrane helix</keyword>
<keyword evidence="1" id="KW-0472">Membrane</keyword>
<comment type="caution">
    <text evidence="2">The sequence shown here is derived from an EMBL/GenBank/DDBJ whole genome shotgun (WGS) entry which is preliminary data.</text>
</comment>
<gene>
    <name evidence="2" type="ORF">C8N24_6497</name>
</gene>
<organism evidence="2 3">
    <name type="scientific">Solirubrobacter pauli</name>
    <dbReference type="NCBI Taxonomy" id="166793"/>
    <lineage>
        <taxon>Bacteria</taxon>
        <taxon>Bacillati</taxon>
        <taxon>Actinomycetota</taxon>
        <taxon>Thermoleophilia</taxon>
        <taxon>Solirubrobacterales</taxon>
        <taxon>Solirubrobacteraceae</taxon>
        <taxon>Solirubrobacter</taxon>
    </lineage>
</organism>
<evidence type="ECO:0000313" key="2">
    <source>
        <dbReference type="EMBL" id="RKQ84867.1"/>
    </source>
</evidence>
<sequence>MLGALRRVPATAAVALFYLVLIVASLALQDGAVEVVGVGTLLLLLAYCCLRRSRRVEVFLCAAAPGGFGTLLHDVTGASPKWGLVLVPIMFGQLVAIDRADRRERQPTP</sequence>
<proteinExistence type="predicted"/>
<evidence type="ECO:0000313" key="3">
    <source>
        <dbReference type="Proteomes" id="UP000278962"/>
    </source>
</evidence>
<feature type="transmembrane region" description="Helical" evidence="1">
    <location>
        <begin position="32"/>
        <end position="50"/>
    </location>
</feature>
<feature type="transmembrane region" description="Helical" evidence="1">
    <location>
        <begin position="7"/>
        <end position="26"/>
    </location>
</feature>
<dbReference type="Proteomes" id="UP000278962">
    <property type="component" value="Unassembled WGS sequence"/>
</dbReference>
<reference evidence="2 3" key="1">
    <citation type="submission" date="2018-10" db="EMBL/GenBank/DDBJ databases">
        <title>Genomic Encyclopedia of Archaeal and Bacterial Type Strains, Phase II (KMG-II): from individual species to whole genera.</title>
        <authorList>
            <person name="Goeker M."/>
        </authorList>
    </citation>
    <scope>NUCLEOTIDE SEQUENCE [LARGE SCALE GENOMIC DNA]</scope>
    <source>
        <strain evidence="2 3">DSM 14954</strain>
    </source>
</reference>
<protein>
    <submittedName>
        <fullName evidence="2">Uncharacterized protein</fullName>
    </submittedName>
</protein>
<keyword evidence="3" id="KW-1185">Reference proteome</keyword>
<dbReference type="RefSeq" id="WP_121258324.1">
    <property type="nucleotide sequence ID" value="NZ_RBIL01000003.1"/>
</dbReference>
<dbReference type="EMBL" id="RBIL01000003">
    <property type="protein sequence ID" value="RKQ84867.1"/>
    <property type="molecule type" value="Genomic_DNA"/>
</dbReference>
<dbReference type="OrthoDB" id="3281800at2"/>
<dbReference type="AlphaFoldDB" id="A0A660L1Y7"/>
<name>A0A660L1Y7_9ACTN</name>